<dbReference type="Gene3D" id="3.90.550.20">
    <property type="match status" value="1"/>
</dbReference>
<dbReference type="GO" id="GO:0000136">
    <property type="term" value="C:mannan polymerase complex"/>
    <property type="evidence" value="ECO:0007669"/>
    <property type="project" value="TreeGrafter"/>
</dbReference>
<dbReference type="GO" id="GO:0000009">
    <property type="term" value="F:alpha-1,6-mannosyltransferase activity"/>
    <property type="evidence" value="ECO:0007669"/>
    <property type="project" value="InterPro"/>
</dbReference>
<dbReference type="AlphaFoldDB" id="A0A2I1BXR3"/>
<dbReference type="VEuPathDB" id="FungiDB:P174DRAFT_463632"/>
<evidence type="ECO:0000256" key="1">
    <source>
        <dbReference type="ARBA" id="ARBA00009003"/>
    </source>
</evidence>
<proteinExistence type="inferred from homology"/>
<dbReference type="PANTHER" id="PTHR31834:SF10">
    <property type="entry name" value="TRANSFERASE, PUTATIVE (AFU_ORTHOLOGUE AFUA_8G02040)-RELATED"/>
    <property type="match status" value="1"/>
</dbReference>
<sequence length="360" mass="40825">MGPRRFRRQAIVATVLVATILWLMHSFEYENADLASNTPLLLKYIHPPSEKGGVWYIPPSWLDNATSKPESIVKAAKLASDKTQAPQRQIPLSSIPMIVHQTWKNTDLQTWPQPIRQSTEKWLRAVEADEMAYFLWDDDGINQFIKHFEPGLETQFYALASNVERTDVFRVLVSKWIGGVYGDMDTEPLRKPKDWINASDIQSWRDTETGDVYRSTKPVRAVVGLEADCPPIWAFAWAPGHPILQMFIDRFSAAMQEMPSEAVDPLVMTGPVAFSEAVQSWLRETTGLRWNALTGLHDGGGASKYGNMGSKPPTDPSARLLHRAQGSWRKFDLVVEYGKFCRTVFGRCREWTKVPHTSSF</sequence>
<dbReference type="SUPFAM" id="SSF53448">
    <property type="entry name" value="Nucleotide-diphospho-sugar transferases"/>
    <property type="match status" value="1"/>
</dbReference>
<dbReference type="OrthoDB" id="1577640at2759"/>
<dbReference type="EMBL" id="MSZS01000008">
    <property type="protein sequence ID" value="PKX90170.1"/>
    <property type="molecule type" value="Genomic_DNA"/>
</dbReference>
<evidence type="ECO:0000313" key="2">
    <source>
        <dbReference type="EMBL" id="PKX90170.1"/>
    </source>
</evidence>
<dbReference type="InterPro" id="IPR007577">
    <property type="entry name" value="GlycoTrfase_DXD_sugar-bd_CS"/>
</dbReference>
<dbReference type="InterPro" id="IPR029044">
    <property type="entry name" value="Nucleotide-diphossugar_trans"/>
</dbReference>
<dbReference type="PANTHER" id="PTHR31834">
    <property type="entry name" value="INITIATION-SPECIFIC ALPHA-1,6-MANNOSYLTRANSFERASE"/>
    <property type="match status" value="1"/>
</dbReference>
<accession>A0A2I1BXR3</accession>
<dbReference type="GO" id="GO:0006487">
    <property type="term" value="P:protein N-linked glycosylation"/>
    <property type="evidence" value="ECO:0007669"/>
    <property type="project" value="TreeGrafter"/>
</dbReference>
<organism evidence="2 3">
    <name type="scientific">Aspergillus novofumigatus (strain IBT 16806)</name>
    <dbReference type="NCBI Taxonomy" id="1392255"/>
    <lineage>
        <taxon>Eukaryota</taxon>
        <taxon>Fungi</taxon>
        <taxon>Dikarya</taxon>
        <taxon>Ascomycota</taxon>
        <taxon>Pezizomycotina</taxon>
        <taxon>Eurotiomycetes</taxon>
        <taxon>Eurotiomycetidae</taxon>
        <taxon>Eurotiales</taxon>
        <taxon>Aspergillaceae</taxon>
        <taxon>Aspergillus</taxon>
        <taxon>Aspergillus subgen. Fumigati</taxon>
    </lineage>
</organism>
<keyword evidence="2" id="KW-0808">Transferase</keyword>
<dbReference type="Pfam" id="PF04488">
    <property type="entry name" value="Gly_transf_sug"/>
    <property type="match status" value="1"/>
</dbReference>
<dbReference type="RefSeq" id="XP_024678765.1">
    <property type="nucleotide sequence ID" value="XM_024830296.1"/>
</dbReference>
<dbReference type="InterPro" id="IPR039367">
    <property type="entry name" value="Och1-like"/>
</dbReference>
<evidence type="ECO:0000313" key="3">
    <source>
        <dbReference type="Proteomes" id="UP000234474"/>
    </source>
</evidence>
<comment type="similarity">
    <text evidence="1">Belongs to the glycosyltransferase 32 family.</text>
</comment>
<protein>
    <submittedName>
        <fullName evidence="2">Putative glycosyl transferase</fullName>
    </submittedName>
</protein>
<dbReference type="GeneID" id="36537622"/>
<dbReference type="Proteomes" id="UP000234474">
    <property type="component" value="Unassembled WGS sequence"/>
</dbReference>
<dbReference type="OMA" id="CWRMGYP"/>
<reference evidence="3" key="1">
    <citation type="journal article" date="2018" name="Proc. Natl. Acad. Sci. U.S.A.">
        <title>Linking secondary metabolites to gene clusters through genome sequencing of six diverse Aspergillus species.</title>
        <authorList>
            <person name="Kaerboelling I."/>
            <person name="Vesth T.C."/>
            <person name="Frisvad J.C."/>
            <person name="Nybo J.L."/>
            <person name="Theobald S."/>
            <person name="Kuo A."/>
            <person name="Bowyer P."/>
            <person name="Matsuda Y."/>
            <person name="Mondo S."/>
            <person name="Lyhne E.K."/>
            <person name="Kogle M.E."/>
            <person name="Clum A."/>
            <person name="Lipzen A."/>
            <person name="Salamov A."/>
            <person name="Ngan C.Y."/>
            <person name="Daum C."/>
            <person name="Chiniquy J."/>
            <person name="Barry K."/>
            <person name="LaButti K."/>
            <person name="Haridas S."/>
            <person name="Simmons B.A."/>
            <person name="Magnuson J.K."/>
            <person name="Mortensen U.H."/>
            <person name="Larsen T.O."/>
            <person name="Grigoriev I.V."/>
            <person name="Baker S.E."/>
            <person name="Andersen M.R."/>
        </authorList>
    </citation>
    <scope>NUCLEOTIDE SEQUENCE [LARGE SCALE GENOMIC DNA]</scope>
    <source>
        <strain evidence="3">IBT 16806</strain>
    </source>
</reference>
<keyword evidence="3" id="KW-1185">Reference proteome</keyword>
<dbReference type="STRING" id="1392255.A0A2I1BXR3"/>
<name>A0A2I1BXR3_ASPN1</name>
<comment type="caution">
    <text evidence="2">The sequence shown here is derived from an EMBL/GenBank/DDBJ whole genome shotgun (WGS) entry which is preliminary data.</text>
</comment>
<gene>
    <name evidence="2" type="ORF">P174DRAFT_463632</name>
</gene>